<reference evidence="6 7" key="2">
    <citation type="submission" date="2016-02" db="EMBL/GenBank/DDBJ databases">
        <authorList>
            <consortium name="Pathogen Informatics"/>
        </authorList>
    </citation>
    <scope>NUCLEOTIDE SEQUENCE [LARGE SCALE GENOMIC DNA]</scope>
    <source>
        <strain evidence="3 7">2842STDY5881269</strain>
        <strain evidence="4 6">2842STDY5881531</strain>
    </source>
</reference>
<proteinExistence type="predicted"/>
<evidence type="ECO:0000313" key="3">
    <source>
        <dbReference type="EMBL" id="CWP39063.1"/>
    </source>
</evidence>
<dbReference type="EMBL" id="FEVP01000002">
    <property type="protein sequence ID" value="CWP39063.1"/>
    <property type="molecule type" value="Genomic_DNA"/>
</dbReference>
<organism evidence="5 9">
    <name type="scientific">Neisseria meningitidis</name>
    <dbReference type="NCBI Taxonomy" id="487"/>
    <lineage>
        <taxon>Bacteria</taxon>
        <taxon>Pseudomonadati</taxon>
        <taxon>Pseudomonadota</taxon>
        <taxon>Betaproteobacteria</taxon>
        <taxon>Neisseriales</taxon>
        <taxon>Neisseriaceae</taxon>
        <taxon>Neisseria</taxon>
    </lineage>
</organism>
<dbReference type="Proteomes" id="UP000283666">
    <property type="component" value="Unassembled WGS sequence"/>
</dbReference>
<reference evidence="2 8" key="1">
    <citation type="submission" date="2015-07" db="EMBL/GenBank/DDBJ databases">
        <title>Comparative genome sequencing reveals within-host evolution of Neisseria meningitidis during.</title>
        <authorList>
            <person name="Klughammer J."/>
            <person name="Dittrich M."/>
            <person name="Mueller T."/>
            <person name="Blom J."/>
            <person name="Goesmann A."/>
            <person name="Vogel U."/>
            <person name="Frosch M."/>
            <person name="Bock C."/>
            <person name="Schoen C."/>
        </authorList>
    </citation>
    <scope>NUCLEOTIDE SEQUENCE [LARGE SCALE GENOMIC DNA]</scope>
    <source>
        <strain evidence="2 8">DE8555</strain>
    </source>
</reference>
<evidence type="ECO:0000313" key="8">
    <source>
        <dbReference type="Proteomes" id="UP000092966"/>
    </source>
</evidence>
<accession>A0A0Y5IH19</accession>
<dbReference type="EMBL" id="FFEF01000003">
    <property type="protein sequence ID" value="CWT83267.1"/>
    <property type="molecule type" value="Genomic_DNA"/>
</dbReference>
<gene>
    <name evidence="5" type="ORF">COH52_10875</name>
    <name evidence="2" type="ORF">DE8555_0400</name>
    <name evidence="3" type="ORF">ERS514591_00310</name>
    <name evidence="4" type="ORF">ERS514851_00563</name>
</gene>
<evidence type="ECO:0000256" key="1">
    <source>
        <dbReference type="SAM" id="MobiDB-lite"/>
    </source>
</evidence>
<reference evidence="5 9" key="3">
    <citation type="submission" date="2017-09" db="EMBL/GenBank/DDBJ databases">
        <title>Phenotypic and genotypic characterization of Colombian isolates of Neisseria meningitidis recovered from invasive disease.</title>
        <authorList>
            <person name="Duarte C."/>
            <person name="Gabastou J.M."/>
            <person name="Moreno J."/>
        </authorList>
    </citation>
    <scope>NUCLEOTIDE SEQUENCE [LARGE SCALE GENOMIC DNA]</scope>
    <source>
        <strain evidence="5 9">INS-Nm1012</strain>
    </source>
</reference>
<dbReference type="Proteomes" id="UP000072443">
    <property type="component" value="Unassembled WGS sequence"/>
</dbReference>
<dbReference type="EMBL" id="CP012393">
    <property type="protein sequence ID" value="ANW90968.1"/>
    <property type="molecule type" value="Genomic_DNA"/>
</dbReference>
<evidence type="ECO:0000313" key="9">
    <source>
        <dbReference type="Proteomes" id="UP000283666"/>
    </source>
</evidence>
<evidence type="ECO:0000313" key="5">
    <source>
        <dbReference type="EMBL" id="RQK76827.1"/>
    </source>
</evidence>
<dbReference type="EMBL" id="NWZY01000037">
    <property type="protein sequence ID" value="RQK76827.1"/>
    <property type="molecule type" value="Genomic_DNA"/>
</dbReference>
<evidence type="ECO:0000313" key="6">
    <source>
        <dbReference type="Proteomes" id="UP000069876"/>
    </source>
</evidence>
<protein>
    <submittedName>
        <fullName evidence="3">Fimbrial protein P9-2</fullName>
    </submittedName>
    <submittedName>
        <fullName evidence="5">PilS cassette</fullName>
    </submittedName>
</protein>
<dbReference type="Proteomes" id="UP000069876">
    <property type="component" value="Unassembled WGS sequence"/>
</dbReference>
<sequence>MPFLYAFCRDRNAVIPAQAGIQSVQFRSFLINSCCFSFLDSHFCGNDGGRGKSSQSKASSFPQKTATRNSNLKPRHSRAGRNPTCPVPVVFRLVTFEPSFPRRRESRSVGSGTYRIKRFLQPCVLDSHFRGNDGIWVSVRTCSDFRLRGNDGDRCPTVFIVD</sequence>
<feature type="compositionally biased region" description="Polar residues" evidence="1">
    <location>
        <begin position="53"/>
        <end position="72"/>
    </location>
</feature>
<name>A0A0Y5IH19_NEIME</name>
<evidence type="ECO:0000313" key="2">
    <source>
        <dbReference type="EMBL" id="ANW90968.1"/>
    </source>
</evidence>
<dbReference type="Proteomes" id="UP000092966">
    <property type="component" value="Chromosome"/>
</dbReference>
<feature type="region of interest" description="Disordered" evidence="1">
    <location>
        <begin position="53"/>
        <end position="83"/>
    </location>
</feature>
<evidence type="ECO:0000313" key="4">
    <source>
        <dbReference type="EMBL" id="CWT83267.1"/>
    </source>
</evidence>
<evidence type="ECO:0000313" key="7">
    <source>
        <dbReference type="Proteomes" id="UP000072443"/>
    </source>
</evidence>
<dbReference type="AlphaFoldDB" id="A0A0Y5IH19"/>